<feature type="transmembrane region" description="Helical" evidence="1">
    <location>
        <begin position="52"/>
        <end position="79"/>
    </location>
</feature>
<feature type="transmembrane region" description="Helical" evidence="1">
    <location>
        <begin position="291"/>
        <end position="311"/>
    </location>
</feature>
<reference evidence="3" key="1">
    <citation type="journal article" date="2015" name="Nat. Genet.">
        <title>The genome and transcriptome of the zoonotic hookworm Ancylostoma ceylanicum identify infection-specific gene families.</title>
        <authorList>
            <person name="Schwarz E.M."/>
            <person name="Hu Y."/>
            <person name="Antoshechkin I."/>
            <person name="Miller M.M."/>
            <person name="Sternberg P.W."/>
            <person name="Aroian R.V."/>
        </authorList>
    </citation>
    <scope>NUCLEOTIDE SEQUENCE</scope>
    <source>
        <strain evidence="3">HY135</strain>
    </source>
</reference>
<comment type="caution">
    <text evidence="2">The sequence shown here is derived from an EMBL/GenBank/DDBJ whole genome shotgun (WGS) entry which is preliminary data.</text>
</comment>
<dbReference type="Proteomes" id="UP000024635">
    <property type="component" value="Unassembled WGS sequence"/>
</dbReference>
<sequence length="337" mass="37783">MFPSIPFSITSQEGRNLFTANVSKVSTAGQGHGGDVYMLTKESRGPQRSIPFWILFLVNSVAVALVMVCNAIVLCILSLHRRTFFQPFYKIIYVFALSIVLDGLSTLIFHILAAGEMPMQTLLSFAIDLFLSYNSIILVFLLSLNRLAVFTIRSIDELLFKGSRVWFTLGGAASFSLGLIALLLFSSAYQRDYNEQEYSMDDSVVRIQLISAVNTVFYSIPLLSGLLYGVVFLSLRSTRRNIKFKPTLSAISRAEKAILKQGILIMGTYLAAFLLHILLQFNPPISKFLLRFFRSLLGLCPQFGIPLFVILGSSDMRNIIRALIRKTTTQKQLFIKS</sequence>
<name>A0A016WXL6_9BILA</name>
<keyword evidence="1" id="KW-1133">Transmembrane helix</keyword>
<feature type="transmembrane region" description="Helical" evidence="1">
    <location>
        <begin position="209"/>
        <end position="236"/>
    </location>
</feature>
<dbReference type="AlphaFoldDB" id="A0A016WXL6"/>
<dbReference type="PANTHER" id="PTHR22718:SF25">
    <property type="entry name" value="G-PROTEIN COUPLED RECEPTORS FAMILY 1 PROFILE DOMAIN-CONTAINING PROTEIN"/>
    <property type="match status" value="1"/>
</dbReference>
<dbReference type="EMBL" id="JARK01000081">
    <property type="protein sequence ID" value="EYC43778.1"/>
    <property type="molecule type" value="Genomic_DNA"/>
</dbReference>
<keyword evidence="1" id="KW-0472">Membrane</keyword>
<evidence type="ECO:0000313" key="3">
    <source>
        <dbReference type="Proteomes" id="UP000024635"/>
    </source>
</evidence>
<keyword evidence="3" id="KW-1185">Reference proteome</keyword>
<evidence type="ECO:0008006" key="4">
    <source>
        <dbReference type="Google" id="ProtNLM"/>
    </source>
</evidence>
<accession>A0A016WXL6</accession>
<feature type="transmembrane region" description="Helical" evidence="1">
    <location>
        <begin position="91"/>
        <end position="113"/>
    </location>
</feature>
<keyword evidence="1" id="KW-0812">Transmembrane</keyword>
<evidence type="ECO:0000313" key="2">
    <source>
        <dbReference type="EMBL" id="EYC43778.1"/>
    </source>
</evidence>
<organism evidence="2 3">
    <name type="scientific">Ancylostoma ceylanicum</name>
    <dbReference type="NCBI Taxonomy" id="53326"/>
    <lineage>
        <taxon>Eukaryota</taxon>
        <taxon>Metazoa</taxon>
        <taxon>Ecdysozoa</taxon>
        <taxon>Nematoda</taxon>
        <taxon>Chromadorea</taxon>
        <taxon>Rhabditida</taxon>
        <taxon>Rhabditina</taxon>
        <taxon>Rhabditomorpha</taxon>
        <taxon>Strongyloidea</taxon>
        <taxon>Ancylostomatidae</taxon>
        <taxon>Ancylostomatinae</taxon>
        <taxon>Ancylostoma</taxon>
    </lineage>
</organism>
<protein>
    <recommendedName>
        <fullName evidence="4">G-protein coupled receptors family 1 profile domain-containing protein</fullName>
    </recommendedName>
</protein>
<dbReference type="PANTHER" id="PTHR22718">
    <property type="entry name" value="SERPENTINE RECEPTOR, CLASS X"/>
    <property type="match status" value="1"/>
</dbReference>
<evidence type="ECO:0000256" key="1">
    <source>
        <dbReference type="SAM" id="Phobius"/>
    </source>
</evidence>
<feature type="transmembrane region" description="Helical" evidence="1">
    <location>
        <begin position="125"/>
        <end position="144"/>
    </location>
</feature>
<dbReference type="Gene3D" id="1.20.1070.10">
    <property type="entry name" value="Rhodopsin 7-helix transmembrane proteins"/>
    <property type="match status" value="1"/>
</dbReference>
<gene>
    <name evidence="2" type="primary">Acey_s0481.g2262</name>
    <name evidence="2" type="ORF">Y032_0481g2262</name>
</gene>
<feature type="transmembrane region" description="Helical" evidence="1">
    <location>
        <begin position="165"/>
        <end position="189"/>
    </location>
</feature>
<proteinExistence type="predicted"/>
<feature type="transmembrane region" description="Helical" evidence="1">
    <location>
        <begin position="257"/>
        <end position="279"/>
    </location>
</feature>
<dbReference type="SUPFAM" id="SSF81321">
    <property type="entry name" value="Family A G protein-coupled receptor-like"/>
    <property type="match status" value="1"/>
</dbReference>